<name>A0A4S4EXK1_CAMSN</name>
<reference evidence="7 8" key="1">
    <citation type="journal article" date="2018" name="Proc. Natl. Acad. Sci. U.S.A.">
        <title>Draft genome sequence of Camellia sinensis var. sinensis provides insights into the evolution of the tea genome and tea quality.</title>
        <authorList>
            <person name="Wei C."/>
            <person name="Yang H."/>
            <person name="Wang S."/>
            <person name="Zhao J."/>
            <person name="Liu C."/>
            <person name="Gao L."/>
            <person name="Xia E."/>
            <person name="Lu Y."/>
            <person name="Tai Y."/>
            <person name="She G."/>
            <person name="Sun J."/>
            <person name="Cao H."/>
            <person name="Tong W."/>
            <person name="Gao Q."/>
            <person name="Li Y."/>
            <person name="Deng W."/>
            <person name="Jiang X."/>
            <person name="Wang W."/>
            <person name="Chen Q."/>
            <person name="Zhang S."/>
            <person name="Li H."/>
            <person name="Wu J."/>
            <person name="Wang P."/>
            <person name="Li P."/>
            <person name="Shi C."/>
            <person name="Zheng F."/>
            <person name="Jian J."/>
            <person name="Huang B."/>
            <person name="Shan D."/>
            <person name="Shi M."/>
            <person name="Fang C."/>
            <person name="Yue Y."/>
            <person name="Li F."/>
            <person name="Li D."/>
            <person name="Wei S."/>
            <person name="Han B."/>
            <person name="Jiang C."/>
            <person name="Yin Y."/>
            <person name="Xia T."/>
            <person name="Zhang Z."/>
            <person name="Bennetzen J.L."/>
            <person name="Zhao S."/>
            <person name="Wan X."/>
        </authorList>
    </citation>
    <scope>NUCLEOTIDE SEQUENCE [LARGE SCALE GENOMIC DNA]</scope>
    <source>
        <strain evidence="8">cv. Shuchazao</strain>
        <tissue evidence="7">Leaf</tissue>
    </source>
</reference>
<gene>
    <name evidence="7" type="ORF">TEA_028420</name>
</gene>
<evidence type="ECO:0000256" key="3">
    <source>
        <dbReference type="ARBA" id="ARBA00023002"/>
    </source>
</evidence>
<dbReference type="AlphaFoldDB" id="A0A4S4EXK1"/>
<dbReference type="GO" id="GO:0046872">
    <property type="term" value="F:metal ion binding"/>
    <property type="evidence" value="ECO:0007669"/>
    <property type="project" value="UniProtKB-KW"/>
</dbReference>
<evidence type="ECO:0000256" key="4">
    <source>
        <dbReference type="ARBA" id="ARBA00023004"/>
    </source>
</evidence>
<evidence type="ECO:0000256" key="1">
    <source>
        <dbReference type="ARBA" id="ARBA00008056"/>
    </source>
</evidence>
<dbReference type="InterPro" id="IPR027443">
    <property type="entry name" value="IPNS-like_sf"/>
</dbReference>
<keyword evidence="2 5" id="KW-0479">Metal-binding</keyword>
<sequence length="434" mass="48219">MKSKPLTHHTTPHHTTLRKMAVIASTDYDRMKEVKEFDDSKIGVKGLSDSGVTAIPKFFIQPPETLSTLKSSSFNTGGIPVIDLSNINSPKLRPNIVSQIREAAKTWGFFQVINHGVPNYIINKTLMSIRSFHEQPQEIKAEHYVRDEFNGFVYASNNDLLRSKVASWHDYVNAWMWPDAVEAEKIPAVCREEVVEWDRYVTDVGEKVAELLSEGLGLAAGKLKEEGLLGSRLIAGVYYPYCPQPNLTFGLNPHTDPGVLTVLVENQVMGLQVKHEGEWVDVKPLPGSLIVNIGDALQRNRIQENSIGNGYSYSIYSFGIAKIVMSTQRNRGQVGNRSASKGTTVPLATVVAASIVAEEVVCEIVNAVQDDLACNEGDNGHTLKLIKEFLCSNPPQFVGEAKLLEAEDWLEQITKTLDRLRVEDEELRISLVSF</sequence>
<evidence type="ECO:0000256" key="2">
    <source>
        <dbReference type="ARBA" id="ARBA00022723"/>
    </source>
</evidence>
<evidence type="ECO:0000313" key="8">
    <source>
        <dbReference type="Proteomes" id="UP000306102"/>
    </source>
</evidence>
<dbReference type="PANTHER" id="PTHR10209">
    <property type="entry name" value="OXIDOREDUCTASE, 2OG-FE II OXYGENASE FAMILY PROTEIN"/>
    <property type="match status" value="1"/>
</dbReference>
<comment type="similarity">
    <text evidence="1 5">Belongs to the iron/ascorbate-dependent oxidoreductase family.</text>
</comment>
<dbReference type="InterPro" id="IPR044861">
    <property type="entry name" value="IPNS-like_FE2OG_OXY"/>
</dbReference>
<dbReference type="Pfam" id="PF14226">
    <property type="entry name" value="DIOX_N"/>
    <property type="match status" value="1"/>
</dbReference>
<dbReference type="PROSITE" id="PS51471">
    <property type="entry name" value="FE2OG_OXY"/>
    <property type="match status" value="1"/>
</dbReference>
<dbReference type="InterPro" id="IPR026992">
    <property type="entry name" value="DIOX_N"/>
</dbReference>
<organism evidence="7 8">
    <name type="scientific">Camellia sinensis var. sinensis</name>
    <name type="common">China tea</name>
    <dbReference type="NCBI Taxonomy" id="542762"/>
    <lineage>
        <taxon>Eukaryota</taxon>
        <taxon>Viridiplantae</taxon>
        <taxon>Streptophyta</taxon>
        <taxon>Embryophyta</taxon>
        <taxon>Tracheophyta</taxon>
        <taxon>Spermatophyta</taxon>
        <taxon>Magnoliopsida</taxon>
        <taxon>eudicotyledons</taxon>
        <taxon>Gunneridae</taxon>
        <taxon>Pentapetalae</taxon>
        <taxon>asterids</taxon>
        <taxon>Ericales</taxon>
        <taxon>Theaceae</taxon>
        <taxon>Camellia</taxon>
    </lineage>
</organism>
<dbReference type="Gene3D" id="2.60.120.330">
    <property type="entry name" value="B-lactam Antibiotic, Isopenicillin N Synthase, Chain"/>
    <property type="match status" value="1"/>
</dbReference>
<proteinExistence type="inferred from homology"/>
<comment type="caution">
    <text evidence="7">The sequence shown here is derived from an EMBL/GenBank/DDBJ whole genome shotgun (WGS) entry which is preliminary data.</text>
</comment>
<dbReference type="PANTHER" id="PTHR10209:SF546">
    <property type="entry name" value="1-AMINOCYCLOPROPANE-1-CARBOXYLATE OXIDASE HOMOLOG 4-LIKE"/>
    <property type="match status" value="1"/>
</dbReference>
<dbReference type="Pfam" id="PF03171">
    <property type="entry name" value="2OG-FeII_Oxy"/>
    <property type="match status" value="1"/>
</dbReference>
<dbReference type="STRING" id="542762.A0A4S4EXK1"/>
<keyword evidence="8" id="KW-1185">Reference proteome</keyword>
<evidence type="ECO:0000313" key="7">
    <source>
        <dbReference type="EMBL" id="THG21761.1"/>
    </source>
</evidence>
<feature type="domain" description="Fe2OG dioxygenase" evidence="6">
    <location>
        <begin position="224"/>
        <end position="346"/>
    </location>
</feature>
<keyword evidence="4 5" id="KW-0408">Iron</keyword>
<dbReference type="GO" id="GO:0051213">
    <property type="term" value="F:dioxygenase activity"/>
    <property type="evidence" value="ECO:0007669"/>
    <property type="project" value="UniProtKB-ARBA"/>
</dbReference>
<accession>A0A4S4EXK1</accession>
<keyword evidence="3 5" id="KW-0560">Oxidoreductase</keyword>
<dbReference type="Proteomes" id="UP000306102">
    <property type="component" value="Unassembled WGS sequence"/>
</dbReference>
<dbReference type="GO" id="GO:0016705">
    <property type="term" value="F:oxidoreductase activity, acting on paired donors, with incorporation or reduction of molecular oxygen"/>
    <property type="evidence" value="ECO:0007669"/>
    <property type="project" value="UniProtKB-ARBA"/>
</dbReference>
<evidence type="ECO:0000259" key="6">
    <source>
        <dbReference type="PROSITE" id="PS51471"/>
    </source>
</evidence>
<dbReference type="SUPFAM" id="SSF51197">
    <property type="entry name" value="Clavaminate synthase-like"/>
    <property type="match status" value="1"/>
</dbReference>
<protein>
    <recommendedName>
        <fullName evidence="6">Fe2OG dioxygenase domain-containing protein</fullName>
    </recommendedName>
</protein>
<dbReference type="EMBL" id="SDRB02001217">
    <property type="protein sequence ID" value="THG21761.1"/>
    <property type="molecule type" value="Genomic_DNA"/>
</dbReference>
<evidence type="ECO:0000256" key="5">
    <source>
        <dbReference type="RuleBase" id="RU003682"/>
    </source>
</evidence>
<dbReference type="InterPro" id="IPR005123">
    <property type="entry name" value="Oxoglu/Fe-dep_dioxygenase_dom"/>
</dbReference>